<dbReference type="GO" id="GO:0008146">
    <property type="term" value="F:sulfotransferase activity"/>
    <property type="evidence" value="ECO:0007669"/>
    <property type="project" value="InterPro"/>
</dbReference>
<evidence type="ECO:0000313" key="2">
    <source>
        <dbReference type="Proteomes" id="UP001152320"/>
    </source>
</evidence>
<dbReference type="InterPro" id="IPR027417">
    <property type="entry name" value="P-loop_NTPase"/>
</dbReference>
<proteinExistence type="predicted"/>
<dbReference type="OrthoDB" id="10010208at2759"/>
<evidence type="ECO:0000313" key="1">
    <source>
        <dbReference type="EMBL" id="KAJ8047447.1"/>
    </source>
</evidence>
<evidence type="ECO:0008006" key="3">
    <source>
        <dbReference type="Google" id="ProtNLM"/>
    </source>
</evidence>
<keyword evidence="2" id="KW-1185">Reference proteome</keyword>
<dbReference type="Pfam" id="PF03567">
    <property type="entry name" value="Sulfotransfer_2"/>
    <property type="match status" value="1"/>
</dbReference>
<name>A0A9Q1CKX5_HOLLE</name>
<accession>A0A9Q1CKX5</accession>
<dbReference type="Gene3D" id="3.40.50.300">
    <property type="entry name" value="P-loop containing nucleotide triphosphate hydrolases"/>
    <property type="match status" value="1"/>
</dbReference>
<comment type="caution">
    <text evidence="1">The sequence shown here is derived from an EMBL/GenBank/DDBJ whole genome shotgun (WGS) entry which is preliminary data.</text>
</comment>
<sequence length="356" mass="41223">MSNAKKAMKKYLKPGLQPKKNPEAHWKKALPWKLDPTRYLPNYYTYMQIMTDAERALYAKSDIVFVHVPRSGGTSMNTCMQSLTSKNKDFEDSLTFVSDSRHEAAMKYLSEESEKRRMVSGEFAFHACDRMSGRPCAYVLLMRDPYERVVSNYKLCKRHSHSHSHFYCKLNASSVSLVDWAIMEGSPVFRQLLAMPNVCNFLKHIHLDLEETFHIDDEILLKKDVPCWVALQGFFQNALTKEQTLNLSAYVANNMELWFAAVGTLSNFGLYINTLSGIFHLRDQHCTRLHRNKGFDDEFKKNASSVVEMLQELKSNSRVKEALAADLILWERVKEVERQQNGFPLQRVSWSKENND</sequence>
<reference evidence="1" key="1">
    <citation type="submission" date="2021-10" db="EMBL/GenBank/DDBJ databases">
        <title>Tropical sea cucumber genome reveals ecological adaptation and Cuvierian tubules defense mechanism.</title>
        <authorList>
            <person name="Chen T."/>
        </authorList>
    </citation>
    <scope>NUCLEOTIDE SEQUENCE</scope>
    <source>
        <strain evidence="1">Nanhai2018</strain>
        <tissue evidence="1">Muscle</tissue>
    </source>
</reference>
<dbReference type="PANTHER" id="PTHR32301">
    <property type="entry name" value="COUNTIN RECEPTOR CNR3-RELATED"/>
    <property type="match status" value="1"/>
</dbReference>
<dbReference type="GO" id="GO:0016020">
    <property type="term" value="C:membrane"/>
    <property type="evidence" value="ECO:0007669"/>
    <property type="project" value="InterPro"/>
</dbReference>
<dbReference type="EMBL" id="JAIZAY010000002">
    <property type="protein sequence ID" value="KAJ8047447.1"/>
    <property type="molecule type" value="Genomic_DNA"/>
</dbReference>
<dbReference type="SUPFAM" id="SSF52540">
    <property type="entry name" value="P-loop containing nucleoside triphosphate hydrolases"/>
    <property type="match status" value="1"/>
</dbReference>
<protein>
    <recommendedName>
        <fullName evidence="3">Sulfotransferase</fullName>
    </recommendedName>
</protein>
<organism evidence="1 2">
    <name type="scientific">Holothuria leucospilota</name>
    <name type="common">Black long sea cucumber</name>
    <name type="synonym">Mertensiothuria leucospilota</name>
    <dbReference type="NCBI Taxonomy" id="206669"/>
    <lineage>
        <taxon>Eukaryota</taxon>
        <taxon>Metazoa</taxon>
        <taxon>Echinodermata</taxon>
        <taxon>Eleutherozoa</taxon>
        <taxon>Echinozoa</taxon>
        <taxon>Holothuroidea</taxon>
        <taxon>Aspidochirotacea</taxon>
        <taxon>Aspidochirotida</taxon>
        <taxon>Holothuriidae</taxon>
        <taxon>Holothuria</taxon>
    </lineage>
</organism>
<dbReference type="InterPro" id="IPR053259">
    <property type="entry name" value="Golvesin-related_Golgi"/>
</dbReference>
<dbReference type="AlphaFoldDB" id="A0A9Q1CKX5"/>
<dbReference type="PANTHER" id="PTHR32301:SF6">
    <property type="entry name" value="GOLVESIN-RELATED"/>
    <property type="match status" value="1"/>
</dbReference>
<dbReference type="InterPro" id="IPR005331">
    <property type="entry name" value="Sulfotransferase"/>
</dbReference>
<gene>
    <name evidence="1" type="ORF">HOLleu_06443</name>
</gene>
<dbReference type="Proteomes" id="UP001152320">
    <property type="component" value="Chromosome 2"/>
</dbReference>